<reference evidence="9 10" key="1">
    <citation type="submission" date="2024-11" db="EMBL/GenBank/DDBJ databases">
        <title>Adaptive evolution of stress response genes in parasites aligns with host niche diversity.</title>
        <authorList>
            <person name="Hahn C."/>
            <person name="Resl P."/>
        </authorList>
    </citation>
    <scope>NUCLEOTIDE SEQUENCE [LARGE SCALE GENOMIC DNA]</scope>
    <source>
        <strain evidence="9">EGGRZ-B1_66</strain>
        <tissue evidence="9">Body</tissue>
    </source>
</reference>
<evidence type="ECO:0000259" key="8">
    <source>
        <dbReference type="PROSITE" id="PS50850"/>
    </source>
</evidence>
<evidence type="ECO:0000256" key="4">
    <source>
        <dbReference type="ARBA" id="ARBA00022989"/>
    </source>
</evidence>
<dbReference type="InterPro" id="IPR024989">
    <property type="entry name" value="MFS_assoc_dom"/>
</dbReference>
<evidence type="ECO:0000256" key="3">
    <source>
        <dbReference type="ARBA" id="ARBA00022692"/>
    </source>
</evidence>
<dbReference type="InterPro" id="IPR036259">
    <property type="entry name" value="MFS_trans_sf"/>
</dbReference>
<dbReference type="PANTHER" id="PTHR16172:SF2">
    <property type="entry name" value="MAJOR FACILITATOR SUPERFAMILY DOMAIN-CONTAINING PROTEIN 6"/>
    <property type="match status" value="1"/>
</dbReference>
<evidence type="ECO:0000256" key="7">
    <source>
        <dbReference type="SAM" id="Phobius"/>
    </source>
</evidence>
<organism evidence="9 10">
    <name type="scientific">Cichlidogyrus casuarinus</name>
    <dbReference type="NCBI Taxonomy" id="1844966"/>
    <lineage>
        <taxon>Eukaryota</taxon>
        <taxon>Metazoa</taxon>
        <taxon>Spiralia</taxon>
        <taxon>Lophotrochozoa</taxon>
        <taxon>Platyhelminthes</taxon>
        <taxon>Monogenea</taxon>
        <taxon>Monopisthocotylea</taxon>
        <taxon>Dactylogyridea</taxon>
        <taxon>Ancyrocephalidae</taxon>
        <taxon>Cichlidogyrus</taxon>
    </lineage>
</organism>
<keyword evidence="5 7" id="KW-0472">Membrane</keyword>
<evidence type="ECO:0000256" key="6">
    <source>
        <dbReference type="SAM" id="MobiDB-lite"/>
    </source>
</evidence>
<sequence>MDVHAAAFGEVQEGFASSPYSQGPYRKTTDSEQQPQETYTGHGGGGGAKSFFAANVPKDMLDQCCNFSNKSLVIFRLFYLFFFAAFGSLFPLISVYFKQIGMNGTQTGVLSGIRCLVECFGAPFWSQVAEKWKKGKSILVGSICCWIIFNLTIGFIKPGPVACLVTLPMQGLALEAPFDIYSVDSGLESTPMEVRRLKDRHSRKIGQSPIVLDLETLIYPNETKNYMGHVLSFIDPNSYPKGSLVMPLYSTVVYTPTKINQCFGIILIVILIGEIFASPTVCMADSAVILYLENERSSDSYGRQRMFGSFGWGISMFLIGLALDYSSTFPDHPCKSPGPREKNYFICFTVFIVLMISALIVATQFNFGYEGSQESMYFKMVKDKLSKTFLGRQTKNRGKFENEEDDQQPQSKDGMTNEDILEQQLGVKFDRSQQQQKSGGENPYADELAATAQLKVTKWNLVFKNFSTPQLGIFLFVVWFMGLGVGIVFTFLFWHMQELKGTPTLFGIASVINHISEIAAYYFSKPILDKIGHMKMLYAGLLANVFRFMWVSWINNPWWILPFEFLQGLTHAGVWAACCSYISQSFPSDMRLSIQGFLQGVHHGLGRGLGAIFGGIVISSYGSSAMFCAYGVASGIVFLIFLAAEVLLSRQTQTDTNYDYTGQETANVDQSGQFLAQPVIGGSEYYESSVGYTLPNTGTTYISS</sequence>
<accession>A0ABD2Q1K3</accession>
<keyword evidence="3 7" id="KW-0812">Transmembrane</keyword>
<evidence type="ECO:0000256" key="2">
    <source>
        <dbReference type="ARBA" id="ARBA00005241"/>
    </source>
</evidence>
<gene>
    <name evidence="9" type="primary">MFSD6</name>
    <name evidence="9" type="ORF">Ciccas_007894</name>
</gene>
<feature type="transmembrane region" description="Helical" evidence="7">
    <location>
        <begin position="505"/>
        <end position="524"/>
    </location>
</feature>
<feature type="transmembrane region" description="Helical" evidence="7">
    <location>
        <begin position="629"/>
        <end position="648"/>
    </location>
</feature>
<comment type="subcellular location">
    <subcellularLocation>
        <location evidence="1">Membrane</location>
        <topology evidence="1">Multi-pass membrane protein</topology>
    </subcellularLocation>
</comment>
<dbReference type="InterPro" id="IPR020846">
    <property type="entry name" value="MFS_dom"/>
</dbReference>
<feature type="transmembrane region" description="Helical" evidence="7">
    <location>
        <begin position="471"/>
        <end position="493"/>
    </location>
</feature>
<feature type="domain" description="Major facilitator superfamily (MFS) profile" evidence="8">
    <location>
        <begin position="470"/>
        <end position="704"/>
    </location>
</feature>
<feature type="region of interest" description="Disordered" evidence="6">
    <location>
        <begin position="15"/>
        <end position="44"/>
    </location>
</feature>
<dbReference type="EMBL" id="JBJKFK010001289">
    <property type="protein sequence ID" value="KAL3313499.1"/>
    <property type="molecule type" value="Genomic_DNA"/>
</dbReference>
<evidence type="ECO:0000256" key="5">
    <source>
        <dbReference type="ARBA" id="ARBA00023136"/>
    </source>
</evidence>
<dbReference type="Pfam" id="PF12832">
    <property type="entry name" value="MFS_1_like"/>
    <property type="match status" value="1"/>
</dbReference>
<protein>
    <submittedName>
        <fullName evidence="9">Major facilitator superfamily domain-containing protein 6</fullName>
    </submittedName>
</protein>
<feature type="transmembrane region" description="Helical" evidence="7">
    <location>
        <begin position="536"/>
        <end position="553"/>
    </location>
</feature>
<comment type="caution">
    <text evidence="9">The sequence shown here is derived from an EMBL/GenBank/DDBJ whole genome shotgun (WGS) entry which is preliminary data.</text>
</comment>
<proteinExistence type="inferred from homology"/>
<dbReference type="CDD" id="cd17335">
    <property type="entry name" value="MFS_MFSD6"/>
    <property type="match status" value="1"/>
</dbReference>
<dbReference type="AlphaFoldDB" id="A0ABD2Q1K3"/>
<dbReference type="SUPFAM" id="SSF103473">
    <property type="entry name" value="MFS general substrate transporter"/>
    <property type="match status" value="1"/>
</dbReference>
<evidence type="ECO:0000313" key="9">
    <source>
        <dbReference type="EMBL" id="KAL3313499.1"/>
    </source>
</evidence>
<keyword evidence="4 7" id="KW-1133">Transmembrane helix</keyword>
<feature type="transmembrane region" description="Helical" evidence="7">
    <location>
        <begin position="263"/>
        <end position="292"/>
    </location>
</feature>
<keyword evidence="10" id="KW-1185">Reference proteome</keyword>
<dbReference type="PROSITE" id="PS50850">
    <property type="entry name" value="MFS"/>
    <property type="match status" value="1"/>
</dbReference>
<dbReference type="Proteomes" id="UP001626550">
    <property type="component" value="Unassembled WGS sequence"/>
</dbReference>
<comment type="similarity">
    <text evidence="2">Belongs to the major facilitator superfamily. MFSD6 family.</text>
</comment>
<feature type="transmembrane region" description="Helical" evidence="7">
    <location>
        <begin position="138"/>
        <end position="156"/>
    </location>
</feature>
<dbReference type="InterPro" id="IPR051717">
    <property type="entry name" value="MFS_MFSD6"/>
</dbReference>
<name>A0ABD2Q1K3_9PLAT</name>
<feature type="region of interest" description="Disordered" evidence="6">
    <location>
        <begin position="396"/>
        <end position="416"/>
    </location>
</feature>
<dbReference type="PANTHER" id="PTHR16172">
    <property type="entry name" value="MAJOR FACILITATOR SUPERFAMILY DOMAIN-CONTAINING PROTEIN 6-LIKE"/>
    <property type="match status" value="1"/>
</dbReference>
<dbReference type="GO" id="GO:0016020">
    <property type="term" value="C:membrane"/>
    <property type="evidence" value="ECO:0007669"/>
    <property type="project" value="UniProtKB-SubCell"/>
</dbReference>
<evidence type="ECO:0000256" key="1">
    <source>
        <dbReference type="ARBA" id="ARBA00004141"/>
    </source>
</evidence>
<feature type="transmembrane region" description="Helical" evidence="7">
    <location>
        <begin position="343"/>
        <end position="369"/>
    </location>
</feature>
<dbReference type="Gene3D" id="1.20.1250.20">
    <property type="entry name" value="MFS general substrate transporter like domains"/>
    <property type="match status" value="3"/>
</dbReference>
<feature type="transmembrane region" description="Helical" evidence="7">
    <location>
        <begin position="304"/>
        <end position="323"/>
    </location>
</feature>
<evidence type="ECO:0000313" key="10">
    <source>
        <dbReference type="Proteomes" id="UP001626550"/>
    </source>
</evidence>
<feature type="transmembrane region" description="Helical" evidence="7">
    <location>
        <begin position="77"/>
        <end position="97"/>
    </location>
</feature>